<protein>
    <submittedName>
        <fullName evidence="1">Uncharacterized protein</fullName>
    </submittedName>
</protein>
<name>A0A0L9TSG7_PHAAN</name>
<gene>
    <name evidence="1" type="ORF">LR48_Vigan01g307400</name>
</gene>
<proteinExistence type="predicted"/>
<organism evidence="1 2">
    <name type="scientific">Phaseolus angularis</name>
    <name type="common">Azuki bean</name>
    <name type="synonym">Vigna angularis</name>
    <dbReference type="NCBI Taxonomy" id="3914"/>
    <lineage>
        <taxon>Eukaryota</taxon>
        <taxon>Viridiplantae</taxon>
        <taxon>Streptophyta</taxon>
        <taxon>Embryophyta</taxon>
        <taxon>Tracheophyta</taxon>
        <taxon>Spermatophyta</taxon>
        <taxon>Magnoliopsida</taxon>
        <taxon>eudicotyledons</taxon>
        <taxon>Gunneridae</taxon>
        <taxon>Pentapetalae</taxon>
        <taxon>rosids</taxon>
        <taxon>fabids</taxon>
        <taxon>Fabales</taxon>
        <taxon>Fabaceae</taxon>
        <taxon>Papilionoideae</taxon>
        <taxon>50 kb inversion clade</taxon>
        <taxon>NPAAA clade</taxon>
        <taxon>indigoferoid/millettioid clade</taxon>
        <taxon>Phaseoleae</taxon>
        <taxon>Vigna</taxon>
    </lineage>
</organism>
<dbReference type="Proteomes" id="UP000053144">
    <property type="component" value="Chromosome 1"/>
</dbReference>
<reference evidence="2" key="1">
    <citation type="journal article" date="2015" name="Proc. Natl. Acad. Sci. U.S.A.">
        <title>Genome sequencing of adzuki bean (Vigna angularis) provides insight into high starch and low fat accumulation and domestication.</title>
        <authorList>
            <person name="Yang K."/>
            <person name="Tian Z."/>
            <person name="Chen C."/>
            <person name="Luo L."/>
            <person name="Zhao B."/>
            <person name="Wang Z."/>
            <person name="Yu L."/>
            <person name="Li Y."/>
            <person name="Sun Y."/>
            <person name="Li W."/>
            <person name="Chen Y."/>
            <person name="Li Y."/>
            <person name="Zhang Y."/>
            <person name="Ai D."/>
            <person name="Zhao J."/>
            <person name="Shang C."/>
            <person name="Ma Y."/>
            <person name="Wu B."/>
            <person name="Wang M."/>
            <person name="Gao L."/>
            <person name="Sun D."/>
            <person name="Zhang P."/>
            <person name="Guo F."/>
            <person name="Wang W."/>
            <person name="Li Y."/>
            <person name="Wang J."/>
            <person name="Varshney R.K."/>
            <person name="Wang J."/>
            <person name="Ling H.Q."/>
            <person name="Wan P."/>
        </authorList>
    </citation>
    <scope>NUCLEOTIDE SEQUENCE</scope>
    <source>
        <strain evidence="2">cv. Jingnong 6</strain>
    </source>
</reference>
<sequence>MRMKNNEEVQAVTHKCPNAATTSRLITFVSKDFIQKLAAGNNPVEELTPLAELHNEVNDIVVLTGFAEWHDSGTLGKVAHDGNLAADILDVDSRPELPEQPRLEMLLQASSSRVSRSMQSLSPGTALAMVVCVGEARFDILAGHGGRDLQQFPMVGGAEIAAKGRVSEEMVDEACYRFTS</sequence>
<dbReference type="Gramene" id="KOM33518">
    <property type="protein sequence ID" value="KOM33518"/>
    <property type="gene ID" value="LR48_Vigan01g307400"/>
</dbReference>
<accession>A0A0L9TSG7</accession>
<evidence type="ECO:0000313" key="2">
    <source>
        <dbReference type="Proteomes" id="UP000053144"/>
    </source>
</evidence>
<dbReference type="AlphaFoldDB" id="A0A0L9TSG7"/>
<dbReference type="EMBL" id="CM003371">
    <property type="protein sequence ID" value="KOM33518.1"/>
    <property type="molecule type" value="Genomic_DNA"/>
</dbReference>
<evidence type="ECO:0000313" key="1">
    <source>
        <dbReference type="EMBL" id="KOM33518.1"/>
    </source>
</evidence>